<evidence type="ECO:0000256" key="1">
    <source>
        <dbReference type="ARBA" id="ARBA00005695"/>
    </source>
</evidence>
<dbReference type="PIRSF" id="PIRSF002741">
    <property type="entry name" value="MppA"/>
    <property type="match status" value="1"/>
</dbReference>
<comment type="caution">
    <text evidence="4">The sequence shown here is derived from an EMBL/GenBank/DDBJ whole genome shotgun (WGS) entry which is preliminary data.</text>
</comment>
<dbReference type="Gene3D" id="3.40.190.10">
    <property type="entry name" value="Periplasmic binding protein-like II"/>
    <property type="match status" value="1"/>
</dbReference>
<evidence type="ECO:0000256" key="2">
    <source>
        <dbReference type="ARBA" id="ARBA00022729"/>
    </source>
</evidence>
<dbReference type="Proteomes" id="UP000318431">
    <property type="component" value="Unassembled WGS sequence"/>
</dbReference>
<dbReference type="GO" id="GO:0043190">
    <property type="term" value="C:ATP-binding cassette (ABC) transporter complex"/>
    <property type="evidence" value="ECO:0007669"/>
    <property type="project" value="InterPro"/>
</dbReference>
<dbReference type="Pfam" id="PF00496">
    <property type="entry name" value="SBP_bac_5"/>
    <property type="match status" value="1"/>
</dbReference>
<dbReference type="PANTHER" id="PTHR30290">
    <property type="entry name" value="PERIPLASMIC BINDING COMPONENT OF ABC TRANSPORTER"/>
    <property type="match status" value="1"/>
</dbReference>
<feature type="domain" description="Solute-binding protein family 5" evidence="3">
    <location>
        <begin position="77"/>
        <end position="428"/>
    </location>
</feature>
<sequence>MDRRNFVKTGTYGIGSLLGAHWGIRAADAAPAPAAVTVAFPFDVYNWDPTSRIAPQQMPLYKCLFDQPLEYAADSTLQPGLVKAWRWADQKGLALELEFRDDVLFHNGDRMTSADFKYTFFDRPRADKTLQLGSIWQNVTRIDLPSPTKAVVHLSQRFVSAPQYLGYAGAFILPKAYIEKVGMAGFMARPIGTGPYKLVQYQRDSRIVLAAFDKHWRGVAKVPNVTIQVVKDPTTRVSGVQSGQLALAANLPIRDALRLARDPRLNTALTPTVDSFLIHMVNSGALTDRNVRLAMHHAIDKAALGKAFFNGVAAPLARASAPGTPSFNPGATFAHAPDTAKALLAKAGYSAAKPVTFRFFATRGVFPNDFEMARAIVQMWQKVGINAALETIELAQYFSKVEVGKLEGPALFMWTNATGDPELSIGAYLNPKVLFSVWRSADVTPRLEPLLAEMDQAKRMAGYREFETWAVEQGYSLPLLQGVSSVVHAKSLVYVPYKNGWVLPNTWKLA</sequence>
<accession>A0A562RBZ1</accession>
<dbReference type="EMBL" id="VLLB01000003">
    <property type="protein sequence ID" value="TWI66572.1"/>
    <property type="molecule type" value="Genomic_DNA"/>
</dbReference>
<dbReference type="InterPro" id="IPR000914">
    <property type="entry name" value="SBP_5_dom"/>
</dbReference>
<dbReference type="GO" id="GO:0030288">
    <property type="term" value="C:outer membrane-bounded periplasmic space"/>
    <property type="evidence" value="ECO:0007669"/>
    <property type="project" value="UniProtKB-ARBA"/>
</dbReference>
<keyword evidence="5" id="KW-1185">Reference proteome</keyword>
<proteinExistence type="inferred from homology"/>
<name>A0A562RBZ1_9BURK</name>
<dbReference type="PANTHER" id="PTHR30290:SF38">
    <property type="entry name" value="D,D-DIPEPTIDE-BINDING PERIPLASMIC PROTEIN DDPA-RELATED"/>
    <property type="match status" value="1"/>
</dbReference>
<evidence type="ECO:0000259" key="3">
    <source>
        <dbReference type="Pfam" id="PF00496"/>
    </source>
</evidence>
<dbReference type="InterPro" id="IPR030678">
    <property type="entry name" value="Peptide/Ni-bd"/>
</dbReference>
<evidence type="ECO:0000313" key="5">
    <source>
        <dbReference type="Proteomes" id="UP000318431"/>
    </source>
</evidence>
<dbReference type="RefSeq" id="WP_145649180.1">
    <property type="nucleotide sequence ID" value="NZ_VLLB01000003.1"/>
</dbReference>
<protein>
    <submittedName>
        <fullName evidence="4">Peptide/nickel transport system substrate-binding protein</fullName>
    </submittedName>
</protein>
<gene>
    <name evidence="4" type="ORF">IP91_02391</name>
</gene>
<dbReference type="GO" id="GO:1904680">
    <property type="term" value="F:peptide transmembrane transporter activity"/>
    <property type="evidence" value="ECO:0007669"/>
    <property type="project" value="TreeGrafter"/>
</dbReference>
<dbReference type="Gene3D" id="3.10.105.10">
    <property type="entry name" value="Dipeptide-binding Protein, Domain 3"/>
    <property type="match status" value="1"/>
</dbReference>
<dbReference type="SUPFAM" id="SSF53850">
    <property type="entry name" value="Periplasmic binding protein-like II"/>
    <property type="match status" value="1"/>
</dbReference>
<keyword evidence="2" id="KW-0732">Signal</keyword>
<dbReference type="AlphaFoldDB" id="A0A562RBZ1"/>
<comment type="similarity">
    <text evidence="1">Belongs to the bacterial solute-binding protein 5 family.</text>
</comment>
<evidence type="ECO:0000313" key="4">
    <source>
        <dbReference type="EMBL" id="TWI66572.1"/>
    </source>
</evidence>
<dbReference type="Gene3D" id="3.90.76.10">
    <property type="entry name" value="Dipeptide-binding Protein, Domain 1"/>
    <property type="match status" value="1"/>
</dbReference>
<reference evidence="4 5" key="1">
    <citation type="journal article" date="2015" name="Stand. Genomic Sci.">
        <title>Genomic Encyclopedia of Bacterial and Archaeal Type Strains, Phase III: the genomes of soil and plant-associated and newly described type strains.</title>
        <authorList>
            <person name="Whitman W.B."/>
            <person name="Woyke T."/>
            <person name="Klenk H.P."/>
            <person name="Zhou Y."/>
            <person name="Lilburn T.G."/>
            <person name="Beck B.J."/>
            <person name="De Vos P."/>
            <person name="Vandamme P."/>
            <person name="Eisen J.A."/>
            <person name="Garrity G."/>
            <person name="Hugenholtz P."/>
            <person name="Kyrpides N.C."/>
        </authorList>
    </citation>
    <scope>NUCLEOTIDE SEQUENCE [LARGE SCALE GENOMIC DNA]</scope>
    <source>
        <strain evidence="4 5">CGMCC 1.10822</strain>
    </source>
</reference>
<dbReference type="OrthoDB" id="9801799at2"/>
<dbReference type="InterPro" id="IPR039424">
    <property type="entry name" value="SBP_5"/>
</dbReference>
<organism evidence="4 5">
    <name type="scientific">Pseudoduganella lurida</name>
    <dbReference type="NCBI Taxonomy" id="1036180"/>
    <lineage>
        <taxon>Bacteria</taxon>
        <taxon>Pseudomonadati</taxon>
        <taxon>Pseudomonadota</taxon>
        <taxon>Betaproteobacteria</taxon>
        <taxon>Burkholderiales</taxon>
        <taxon>Oxalobacteraceae</taxon>
        <taxon>Telluria group</taxon>
        <taxon>Pseudoduganella</taxon>
    </lineage>
</organism>
<dbReference type="GO" id="GO:0015833">
    <property type="term" value="P:peptide transport"/>
    <property type="evidence" value="ECO:0007669"/>
    <property type="project" value="TreeGrafter"/>
</dbReference>